<keyword evidence="1" id="KW-0472">Membrane</keyword>
<sequence>MIERNMVKLNNRKYVKLFLYAVLLLSGFDVLMIIGCLTLSFQYKIMMLAAGIVLLCGFLIALSAIRAIEFEISREIISIKCYHPFQKFWQGTLIEFPAVTLQGFSITGSMLMLSINKEEGGPADISVYLQGITRGQLKKLRNSLEQIIKYS</sequence>
<feature type="transmembrane region" description="Helical" evidence="1">
    <location>
        <begin position="47"/>
        <end position="68"/>
    </location>
</feature>
<evidence type="ECO:0000256" key="1">
    <source>
        <dbReference type="SAM" id="Phobius"/>
    </source>
</evidence>
<evidence type="ECO:0000313" key="2">
    <source>
        <dbReference type="EMBL" id="SDQ04076.1"/>
    </source>
</evidence>
<dbReference type="EMBL" id="FNKL01000001">
    <property type="protein sequence ID" value="SDQ04076.1"/>
    <property type="molecule type" value="Genomic_DNA"/>
</dbReference>
<accession>A0A1H0XN66</accession>
<gene>
    <name evidence="2" type="ORF">SAMN05421664_0033</name>
</gene>
<proteinExistence type="predicted"/>
<evidence type="ECO:0000313" key="3">
    <source>
        <dbReference type="Proteomes" id="UP000199627"/>
    </source>
</evidence>
<dbReference type="STRING" id="311333.SAMN05421664_0033"/>
<keyword evidence="1" id="KW-1133">Transmembrane helix</keyword>
<reference evidence="3" key="1">
    <citation type="submission" date="2016-10" db="EMBL/GenBank/DDBJ databases">
        <authorList>
            <person name="Varghese N."/>
            <person name="Submissions S."/>
        </authorList>
    </citation>
    <scope>NUCLEOTIDE SEQUENCE [LARGE SCALE GENOMIC DNA]</scope>
    <source>
        <strain evidence="3">DSM 17072</strain>
    </source>
</reference>
<keyword evidence="3" id="KW-1185">Reference proteome</keyword>
<feature type="transmembrane region" description="Helical" evidence="1">
    <location>
        <begin position="20"/>
        <end position="41"/>
    </location>
</feature>
<dbReference type="RefSeq" id="WP_089752494.1">
    <property type="nucleotide sequence ID" value="NZ_FNKL01000001.1"/>
</dbReference>
<organism evidence="2 3">
    <name type="scientific">Chryseobacterium soldanellicola</name>
    <dbReference type="NCBI Taxonomy" id="311333"/>
    <lineage>
        <taxon>Bacteria</taxon>
        <taxon>Pseudomonadati</taxon>
        <taxon>Bacteroidota</taxon>
        <taxon>Flavobacteriia</taxon>
        <taxon>Flavobacteriales</taxon>
        <taxon>Weeksellaceae</taxon>
        <taxon>Chryseobacterium group</taxon>
        <taxon>Chryseobacterium</taxon>
    </lineage>
</organism>
<protein>
    <submittedName>
        <fullName evidence="2">Uncharacterized protein</fullName>
    </submittedName>
</protein>
<keyword evidence="1" id="KW-0812">Transmembrane</keyword>
<dbReference type="Proteomes" id="UP000199627">
    <property type="component" value="Unassembled WGS sequence"/>
</dbReference>
<name>A0A1H0XN66_9FLAO</name>
<dbReference type="AlphaFoldDB" id="A0A1H0XN66"/>